<dbReference type="PANTHER" id="PTHR47046">
    <property type="entry name" value="SUCCINATE DEHYDROGENASE ASSEMBLY FACTOR 1, MITOCHONDRIAL"/>
    <property type="match status" value="1"/>
</dbReference>
<comment type="similarity">
    <text evidence="4">Belongs to the complex I LYR family. SDHAF1 subfamily.</text>
</comment>
<dbReference type="Ensembl" id="ENSCCRT00000174181.1">
    <property type="protein sequence ID" value="ENSCCRP00000106000.1"/>
    <property type="gene ID" value="ENSCCRG00000066666.1"/>
</dbReference>
<dbReference type="Pfam" id="PF05347">
    <property type="entry name" value="Complex1_LYR"/>
    <property type="match status" value="1"/>
</dbReference>
<dbReference type="AlphaFoldDB" id="A0A9J8CEQ8"/>
<evidence type="ECO:0000256" key="2">
    <source>
        <dbReference type="ARBA" id="ARBA00023128"/>
    </source>
</evidence>
<accession>A0A9J8CEQ8</accession>
<reference evidence="6" key="1">
    <citation type="submission" date="2025-05" db="UniProtKB">
        <authorList>
            <consortium name="Ensembl"/>
        </authorList>
    </citation>
    <scope>IDENTIFICATION</scope>
</reference>
<name>A0A9J8CEQ8_CYPCA</name>
<dbReference type="PANTHER" id="PTHR47046:SF1">
    <property type="entry name" value="SUCCINATE DEHYDROGENASE ASSEMBLY FACTOR 1, MITOCHONDRIAL"/>
    <property type="match status" value="1"/>
</dbReference>
<dbReference type="CDD" id="cd20268">
    <property type="entry name" value="Complex1_LYR_SDHAF1_LYRM8"/>
    <property type="match status" value="1"/>
</dbReference>
<sequence>MIQHTMVRHSKLQKQVLTLYRQFLRAAQDKPGFIPRIRDEFRANAAIKKTDVMHIEYLYRRAQRQLELLKDVNTKQLGSFSKSKEDS</sequence>
<dbReference type="GeneTree" id="ENSGT01150000287407"/>
<keyword evidence="7" id="KW-1185">Reference proteome</keyword>
<keyword evidence="2" id="KW-0496">Mitochondrion</keyword>
<evidence type="ECO:0000256" key="1">
    <source>
        <dbReference type="ARBA" id="ARBA00004305"/>
    </source>
</evidence>
<evidence type="ECO:0000313" key="6">
    <source>
        <dbReference type="Ensembl" id="ENSCCRP00000164596.1"/>
    </source>
</evidence>
<dbReference type="GO" id="GO:0034553">
    <property type="term" value="P:mitochondrial respiratory chain complex II assembly"/>
    <property type="evidence" value="ECO:0007669"/>
    <property type="project" value="InterPro"/>
</dbReference>
<evidence type="ECO:0000259" key="5">
    <source>
        <dbReference type="Pfam" id="PF05347"/>
    </source>
</evidence>
<dbReference type="InterPro" id="IPR045295">
    <property type="entry name" value="Complex1_LYR_SDHAF1_LYRM8"/>
</dbReference>
<dbReference type="OMA" id="VEMYSSP"/>
<dbReference type="InterPro" id="IPR008011">
    <property type="entry name" value="Complex1_LYR_dom"/>
</dbReference>
<dbReference type="Ensembl" id="ENSCCRT00000143064.1">
    <property type="protein sequence ID" value="ENSCCRP00000179654.1"/>
    <property type="gene ID" value="ENSCCRG00000066666.1"/>
</dbReference>
<protein>
    <submittedName>
        <fullName evidence="6">Succinate dehydrogenase complex assembly factor 1</fullName>
    </submittedName>
</protein>
<evidence type="ECO:0000256" key="3">
    <source>
        <dbReference type="ARBA" id="ARBA00023186"/>
    </source>
</evidence>
<dbReference type="Ensembl" id="ENSCCRT00000157597.1">
    <property type="protein sequence ID" value="ENSCCRP00000164596.1"/>
    <property type="gene ID" value="ENSCCRG00000066666.1"/>
</dbReference>
<keyword evidence="3" id="KW-0143">Chaperone</keyword>
<dbReference type="GO" id="GO:0005759">
    <property type="term" value="C:mitochondrial matrix"/>
    <property type="evidence" value="ECO:0007669"/>
    <property type="project" value="UniProtKB-SubCell"/>
</dbReference>
<comment type="subcellular location">
    <subcellularLocation>
        <location evidence="1">Mitochondrion matrix</location>
    </subcellularLocation>
</comment>
<dbReference type="Proteomes" id="UP001108240">
    <property type="component" value="Unplaced"/>
</dbReference>
<proteinExistence type="inferred from homology"/>
<evidence type="ECO:0000256" key="4">
    <source>
        <dbReference type="ARBA" id="ARBA00025715"/>
    </source>
</evidence>
<organism evidence="6 7">
    <name type="scientific">Cyprinus carpio carpio</name>
    <dbReference type="NCBI Taxonomy" id="630221"/>
    <lineage>
        <taxon>Eukaryota</taxon>
        <taxon>Metazoa</taxon>
        <taxon>Chordata</taxon>
        <taxon>Craniata</taxon>
        <taxon>Vertebrata</taxon>
        <taxon>Euteleostomi</taxon>
        <taxon>Actinopterygii</taxon>
        <taxon>Neopterygii</taxon>
        <taxon>Teleostei</taxon>
        <taxon>Ostariophysi</taxon>
        <taxon>Cypriniformes</taxon>
        <taxon>Cyprinidae</taxon>
        <taxon>Cyprininae</taxon>
        <taxon>Cyprinus</taxon>
    </lineage>
</organism>
<evidence type="ECO:0000313" key="7">
    <source>
        <dbReference type="Proteomes" id="UP001108240"/>
    </source>
</evidence>
<dbReference type="InterPro" id="IPR052687">
    <property type="entry name" value="SDHAF1"/>
</dbReference>
<feature type="domain" description="Complex 1 LYR protein" evidence="5">
    <location>
        <begin position="14"/>
        <end position="67"/>
    </location>
</feature>